<comment type="caution">
    <text evidence="9">The sequence shown here is derived from an EMBL/GenBank/DDBJ whole genome shotgun (WGS) entry which is preliminary data.</text>
</comment>
<dbReference type="AlphaFoldDB" id="A0A3N9TJU5"/>
<sequence length="504" mass="57487">MNANKKTARCTVHRQLIIADIDERIFGSFIEHMGRAVYQGIYQPDHPTANAKGFREDVINTIRDLDVPIIRYPGGNFVSGYNWQDGIGPKSDRPTRLDYAWSSVESNQFGINEFSDWLRLVHCEGMIAVNLGTGTPQDAAYMVEYCNIEKGTYWSDLRRTHGYQKPHKFKVWCLGNEMDGPWQTCAMTAEEYGRKACETAKMLKWVDPTIELVVCGSSSKDLPTFPEWDRVVLEHCYDYVDYISLHRYYEYKGDLQTFLASFFDLNDFISTVKATADYVKAKNRSRKDMMLSLDEWNVWYITNMQTQRWKAAPAIAEDQYTLLDALVVGGLVTTIVNNADRVKIACLAQLVNALAPIHTSKDRGVLLHSTFYPFFQATHYAKGRVYRCTLTCESVNTSLYGDVPELATLFTYDEQRGEAALFVLNSNLSQDVELNLELVQFGELNLFEHQVLAGEDLFASNSFAQPDAVRPKVYNINNLQSDAFLVNLPKASWNMFRFNKSVGQ</sequence>
<organism evidence="9 10">
    <name type="scientific">Vibrio viridaestus</name>
    <dbReference type="NCBI Taxonomy" id="2487322"/>
    <lineage>
        <taxon>Bacteria</taxon>
        <taxon>Pseudomonadati</taxon>
        <taxon>Pseudomonadota</taxon>
        <taxon>Gammaproteobacteria</taxon>
        <taxon>Vibrionales</taxon>
        <taxon>Vibrionaceae</taxon>
        <taxon>Vibrio</taxon>
    </lineage>
</organism>
<dbReference type="EC" id="3.2.1.55" evidence="4"/>
<dbReference type="GO" id="GO:0046556">
    <property type="term" value="F:alpha-L-arabinofuranosidase activity"/>
    <property type="evidence" value="ECO:0007669"/>
    <property type="project" value="UniProtKB-EC"/>
</dbReference>
<evidence type="ECO:0000256" key="1">
    <source>
        <dbReference type="ARBA" id="ARBA00001462"/>
    </source>
</evidence>
<evidence type="ECO:0000256" key="3">
    <source>
        <dbReference type="ARBA" id="ARBA00011165"/>
    </source>
</evidence>
<dbReference type="PANTHER" id="PTHR43576:SF3">
    <property type="entry name" value="ALPHA-L-ARABINOFURANOSIDASE C"/>
    <property type="match status" value="1"/>
</dbReference>
<dbReference type="InterPro" id="IPR017853">
    <property type="entry name" value="GH"/>
</dbReference>
<dbReference type="RefSeq" id="WP_124935199.1">
    <property type="nucleotide sequence ID" value="NZ_RJVQ01000001.1"/>
</dbReference>
<evidence type="ECO:0000256" key="6">
    <source>
        <dbReference type="ARBA" id="ARBA00023277"/>
    </source>
</evidence>
<dbReference type="Proteomes" id="UP000281112">
    <property type="component" value="Unassembled WGS sequence"/>
</dbReference>
<keyword evidence="6" id="KW-0119">Carbohydrate metabolism</keyword>
<keyword evidence="7" id="KW-0326">Glycosidase</keyword>
<name>A0A3N9TJU5_9VIBR</name>
<dbReference type="SMART" id="SM00813">
    <property type="entry name" value="Alpha-L-AF_C"/>
    <property type="match status" value="1"/>
</dbReference>
<comment type="similarity">
    <text evidence="2">Belongs to the glycosyl hydrolase 51 family.</text>
</comment>
<evidence type="ECO:0000256" key="2">
    <source>
        <dbReference type="ARBA" id="ARBA00007186"/>
    </source>
</evidence>
<dbReference type="GO" id="GO:0000272">
    <property type="term" value="P:polysaccharide catabolic process"/>
    <property type="evidence" value="ECO:0007669"/>
    <property type="project" value="TreeGrafter"/>
</dbReference>
<dbReference type="InterPro" id="IPR013780">
    <property type="entry name" value="Glyco_hydro_b"/>
</dbReference>
<evidence type="ECO:0000256" key="4">
    <source>
        <dbReference type="ARBA" id="ARBA00012670"/>
    </source>
</evidence>
<gene>
    <name evidence="9" type="ORF">EES38_00415</name>
</gene>
<keyword evidence="5" id="KW-0378">Hydrolase</keyword>
<dbReference type="SUPFAM" id="SSF51445">
    <property type="entry name" value="(Trans)glycosidases"/>
    <property type="match status" value="1"/>
</dbReference>
<dbReference type="InterPro" id="IPR055235">
    <property type="entry name" value="ASD1_cat"/>
</dbReference>
<dbReference type="Pfam" id="PF06964">
    <property type="entry name" value="Alpha-L-AF_C"/>
    <property type="match status" value="1"/>
</dbReference>
<proteinExistence type="inferred from homology"/>
<feature type="domain" description="Alpha-L-arabinofuranosidase C-terminal" evidence="8">
    <location>
        <begin position="294"/>
        <end position="492"/>
    </location>
</feature>
<dbReference type="Pfam" id="PF22848">
    <property type="entry name" value="ASD1_dom"/>
    <property type="match status" value="1"/>
</dbReference>
<evidence type="ECO:0000313" key="9">
    <source>
        <dbReference type="EMBL" id="RQW64547.1"/>
    </source>
</evidence>
<protein>
    <recommendedName>
        <fullName evidence="4">non-reducing end alpha-L-arabinofuranosidase</fullName>
        <ecNumber evidence="4">3.2.1.55</ecNumber>
    </recommendedName>
</protein>
<evidence type="ECO:0000256" key="5">
    <source>
        <dbReference type="ARBA" id="ARBA00022801"/>
    </source>
</evidence>
<evidence type="ECO:0000259" key="8">
    <source>
        <dbReference type="SMART" id="SM00813"/>
    </source>
</evidence>
<dbReference type="SUPFAM" id="SSF51011">
    <property type="entry name" value="Glycosyl hydrolase domain"/>
    <property type="match status" value="1"/>
</dbReference>
<evidence type="ECO:0000313" key="10">
    <source>
        <dbReference type="Proteomes" id="UP000281112"/>
    </source>
</evidence>
<dbReference type="Gene3D" id="3.20.20.80">
    <property type="entry name" value="Glycosidases"/>
    <property type="match status" value="1"/>
</dbReference>
<dbReference type="Gene3D" id="2.60.40.1180">
    <property type="entry name" value="Golgi alpha-mannosidase II"/>
    <property type="match status" value="1"/>
</dbReference>
<dbReference type="EMBL" id="RJVQ01000001">
    <property type="protein sequence ID" value="RQW64547.1"/>
    <property type="molecule type" value="Genomic_DNA"/>
</dbReference>
<accession>A0A3N9TJU5</accession>
<dbReference type="PANTHER" id="PTHR43576">
    <property type="entry name" value="ALPHA-L-ARABINOFURANOSIDASE C-RELATED"/>
    <property type="match status" value="1"/>
</dbReference>
<evidence type="ECO:0000256" key="7">
    <source>
        <dbReference type="ARBA" id="ARBA00023295"/>
    </source>
</evidence>
<keyword evidence="10" id="KW-1185">Reference proteome</keyword>
<dbReference type="GO" id="GO:0046373">
    <property type="term" value="P:L-arabinose metabolic process"/>
    <property type="evidence" value="ECO:0007669"/>
    <property type="project" value="InterPro"/>
</dbReference>
<reference evidence="9 10" key="1">
    <citation type="submission" date="2018-11" db="EMBL/GenBank/DDBJ databases">
        <title>Vibrio LJC006 sp. nov., isolated from seawater during the bloom of the enteromorpha.</title>
        <authorList>
            <person name="Liang J."/>
        </authorList>
    </citation>
    <scope>NUCLEOTIDE SEQUENCE [LARGE SCALE GENOMIC DNA]</scope>
    <source>
        <strain evidence="9 10">LJC006</strain>
    </source>
</reference>
<comment type="subunit">
    <text evidence="3">Homohexamer; trimer of dimers.</text>
</comment>
<comment type="catalytic activity">
    <reaction evidence="1">
        <text>Hydrolysis of terminal non-reducing alpha-L-arabinofuranoside residues in alpha-L-arabinosides.</text>
        <dbReference type="EC" id="3.2.1.55"/>
    </reaction>
</comment>
<dbReference type="OrthoDB" id="9758333at2"/>
<dbReference type="InterPro" id="IPR010720">
    <property type="entry name" value="Alpha-L-AF_C"/>
</dbReference>